<name>A0A3P3W4T2_9MICO</name>
<gene>
    <name evidence="2" type="ORF">EG850_00480</name>
</gene>
<sequence>MSCASELVAPSVSSIGVRVTLTFTRSRMVAMATATQTAKAAQLPRSEVGAETVTEPAYAASATTGRTVGYAGAVSVASRLVALAAATSLLALGLTGCAQDADGPREVRITQVEPGQCFTTDEAHTLAYVVDCAEPHLYEATLRTELEGSDFPGMDAIKAKADELCPPQFVTYTGVEEAASTDYRSLAFGPTEQSWSKQNDRGLVCVVSPANGQNTTGSAKAA</sequence>
<feature type="domain" description="Septum formation-related" evidence="1">
    <location>
        <begin position="115"/>
        <end position="209"/>
    </location>
</feature>
<comment type="caution">
    <text evidence="2">The sequence shown here is derived from an EMBL/GenBank/DDBJ whole genome shotgun (WGS) entry which is preliminary data.</text>
</comment>
<dbReference type="InterPro" id="IPR026004">
    <property type="entry name" value="Septum_form"/>
</dbReference>
<dbReference type="Proteomes" id="UP000274391">
    <property type="component" value="Unassembled WGS sequence"/>
</dbReference>
<dbReference type="AlphaFoldDB" id="A0A3P3W4T2"/>
<reference evidence="2 3" key="1">
    <citation type="submission" date="2018-11" db="EMBL/GenBank/DDBJ databases">
        <title>YIM 102482-1 draft genome.</title>
        <authorList>
            <person name="Li G."/>
            <person name="Jiang Y."/>
        </authorList>
    </citation>
    <scope>NUCLEOTIDE SEQUENCE [LARGE SCALE GENOMIC DNA]</scope>
    <source>
        <strain evidence="2 3">YIM 102482-1</strain>
    </source>
</reference>
<dbReference type="EMBL" id="RQVS01000001">
    <property type="protein sequence ID" value="RRJ88659.1"/>
    <property type="molecule type" value="Genomic_DNA"/>
</dbReference>
<keyword evidence="3" id="KW-1185">Reference proteome</keyword>
<accession>A0A3P3W4T2</accession>
<evidence type="ECO:0000313" key="2">
    <source>
        <dbReference type="EMBL" id="RRJ88659.1"/>
    </source>
</evidence>
<dbReference type="Pfam" id="PF13845">
    <property type="entry name" value="Septum_form"/>
    <property type="match status" value="1"/>
</dbReference>
<evidence type="ECO:0000259" key="1">
    <source>
        <dbReference type="Pfam" id="PF13845"/>
    </source>
</evidence>
<protein>
    <recommendedName>
        <fullName evidence="1">Septum formation-related domain-containing protein</fullName>
    </recommendedName>
</protein>
<dbReference type="OrthoDB" id="3628931at2"/>
<evidence type="ECO:0000313" key="3">
    <source>
        <dbReference type="Proteomes" id="UP000274391"/>
    </source>
</evidence>
<organism evidence="2 3">
    <name type="scientific">Gulosibacter macacae</name>
    <dbReference type="NCBI Taxonomy" id="2488791"/>
    <lineage>
        <taxon>Bacteria</taxon>
        <taxon>Bacillati</taxon>
        <taxon>Actinomycetota</taxon>
        <taxon>Actinomycetes</taxon>
        <taxon>Micrococcales</taxon>
        <taxon>Microbacteriaceae</taxon>
        <taxon>Gulosibacter</taxon>
    </lineage>
</organism>
<proteinExistence type="predicted"/>